<feature type="region of interest" description="Disordered" evidence="1">
    <location>
        <begin position="1"/>
        <end position="23"/>
    </location>
</feature>
<dbReference type="KEGG" id="mliy:RYJ27_00720"/>
<sequence length="332" mass="34239">MTDPDGSASSRAEARLERERATSPERVRRRLVYGAGGLAVVAAFAVAVGVALAGAGPGAGGPAPAASATVTAAPWASAIPAPDFTGEPAAVTALCDRPGVQQALAEGDDAAVIAAAGGGEGFRRAVIDGVAPCISLRVASHVWSVVNKALPIDPIDFAPYDWVAPPGTRNGPNAAVRTDIAPTLADMADAARAAGVGDLGVQNGYRGYSVQQRIHSQRVAELGREAGERLAARPGHSEHQTALAVDVFACDPGCGSSEQFGGTALSAWVVENGWRYGWIVRYEDGYTPITGYDPEAWHLRYIGPELGAAYHAGGFHTLEEFFGLPAAPGYVD</sequence>
<feature type="domain" description="D-alanyl-D-alanine carboxypeptidase-like core" evidence="3">
    <location>
        <begin position="175"/>
        <end position="303"/>
    </location>
</feature>
<proteinExistence type="predicted"/>
<evidence type="ECO:0000256" key="2">
    <source>
        <dbReference type="SAM" id="Phobius"/>
    </source>
</evidence>
<dbReference type="RefSeq" id="WP_330170901.1">
    <property type="nucleotide sequence ID" value="NZ_CP137080.1"/>
</dbReference>
<feature type="compositionally biased region" description="Basic and acidic residues" evidence="1">
    <location>
        <begin position="12"/>
        <end position="23"/>
    </location>
</feature>
<dbReference type="PANTHER" id="PTHR34385">
    <property type="entry name" value="D-ALANYL-D-ALANINE CARBOXYPEPTIDASE"/>
    <property type="match status" value="1"/>
</dbReference>
<dbReference type="InterPro" id="IPR058193">
    <property type="entry name" value="VanY/YodJ_core_dom"/>
</dbReference>
<gene>
    <name evidence="4" type="ORF">RYJ27_00720</name>
</gene>
<dbReference type="CDD" id="cd14852">
    <property type="entry name" value="LD-carboxypeptidase"/>
    <property type="match status" value="1"/>
</dbReference>
<dbReference type="PANTHER" id="PTHR34385:SF1">
    <property type="entry name" value="PEPTIDOGLYCAN L-ALANYL-D-GLUTAMATE ENDOPEPTIDASE CWLK"/>
    <property type="match status" value="1"/>
</dbReference>
<name>A0AAU0MIH0_9MICO</name>
<accession>A0AAU0MIH0</accession>
<evidence type="ECO:0000256" key="1">
    <source>
        <dbReference type="SAM" id="MobiDB-lite"/>
    </source>
</evidence>
<feature type="transmembrane region" description="Helical" evidence="2">
    <location>
        <begin position="31"/>
        <end position="55"/>
    </location>
</feature>
<dbReference type="AlphaFoldDB" id="A0AAU0MIH0"/>
<protein>
    <submittedName>
        <fullName evidence="4">M15 family metallopeptidase</fullName>
    </submittedName>
</protein>
<reference evidence="4 5" key="1">
    <citation type="submission" date="2023-10" db="EMBL/GenBank/DDBJ databases">
        <title>Y20.</title>
        <authorList>
            <person name="Zhang G."/>
            <person name="Ding Y."/>
        </authorList>
    </citation>
    <scope>NUCLEOTIDE SEQUENCE [LARGE SCALE GENOMIC DNA]</scope>
    <source>
        <strain evidence="4 5">Y20</strain>
    </source>
</reference>
<dbReference type="PROSITE" id="PS51318">
    <property type="entry name" value="TAT"/>
    <property type="match status" value="1"/>
</dbReference>
<keyword evidence="2" id="KW-1133">Transmembrane helix</keyword>
<evidence type="ECO:0000313" key="4">
    <source>
        <dbReference type="EMBL" id="WOQ69807.1"/>
    </source>
</evidence>
<dbReference type="InterPro" id="IPR009045">
    <property type="entry name" value="Zn_M74/Hedgehog-like"/>
</dbReference>
<keyword evidence="2" id="KW-0472">Membrane</keyword>
<dbReference type="InterPro" id="IPR003709">
    <property type="entry name" value="VanY-like_core_dom"/>
</dbReference>
<dbReference type="SUPFAM" id="SSF55166">
    <property type="entry name" value="Hedgehog/DD-peptidase"/>
    <property type="match status" value="1"/>
</dbReference>
<organism evidence="4 5">
    <name type="scientific">Microbacterium limosum</name>
    <dbReference type="NCBI Taxonomy" id="3079935"/>
    <lineage>
        <taxon>Bacteria</taxon>
        <taxon>Bacillati</taxon>
        <taxon>Actinomycetota</taxon>
        <taxon>Actinomycetes</taxon>
        <taxon>Micrococcales</taxon>
        <taxon>Microbacteriaceae</taxon>
        <taxon>Microbacterium</taxon>
    </lineage>
</organism>
<evidence type="ECO:0000259" key="3">
    <source>
        <dbReference type="Pfam" id="PF02557"/>
    </source>
</evidence>
<dbReference type="GO" id="GO:0008233">
    <property type="term" value="F:peptidase activity"/>
    <property type="evidence" value="ECO:0007669"/>
    <property type="project" value="InterPro"/>
</dbReference>
<evidence type="ECO:0000313" key="5">
    <source>
        <dbReference type="Proteomes" id="UP001329313"/>
    </source>
</evidence>
<dbReference type="Pfam" id="PF02557">
    <property type="entry name" value="VanY"/>
    <property type="match status" value="1"/>
</dbReference>
<dbReference type="InterPro" id="IPR052179">
    <property type="entry name" value="DD-CPase-like"/>
</dbReference>
<dbReference type="Gene3D" id="3.30.1380.10">
    <property type="match status" value="1"/>
</dbReference>
<keyword evidence="5" id="KW-1185">Reference proteome</keyword>
<keyword evidence="2" id="KW-0812">Transmembrane</keyword>
<dbReference type="Proteomes" id="UP001329313">
    <property type="component" value="Chromosome"/>
</dbReference>
<dbReference type="GO" id="GO:0006508">
    <property type="term" value="P:proteolysis"/>
    <property type="evidence" value="ECO:0007669"/>
    <property type="project" value="InterPro"/>
</dbReference>
<dbReference type="EMBL" id="CP137080">
    <property type="protein sequence ID" value="WOQ69807.1"/>
    <property type="molecule type" value="Genomic_DNA"/>
</dbReference>
<dbReference type="InterPro" id="IPR006311">
    <property type="entry name" value="TAT_signal"/>
</dbReference>